<feature type="compositionally biased region" description="Polar residues" evidence="14">
    <location>
        <begin position="97"/>
        <end position="107"/>
    </location>
</feature>
<dbReference type="InParanoid" id="A0A0C3GGF9"/>
<dbReference type="STRING" id="765440.A0A0C3GGF9"/>
<keyword evidence="17" id="KW-1185">Reference proteome</keyword>
<accession>A0A0C3GGF9</accession>
<feature type="transmembrane region" description="Helical" evidence="13">
    <location>
        <begin position="851"/>
        <end position="876"/>
    </location>
</feature>
<protein>
    <recommendedName>
        <fullName evidence="2 13">Chitin synthase</fullName>
        <ecNumber evidence="2 13">2.4.1.16</ecNumber>
    </recommendedName>
</protein>
<feature type="transmembrane region" description="Helical" evidence="13">
    <location>
        <begin position="812"/>
        <end position="831"/>
    </location>
</feature>
<evidence type="ECO:0000256" key="5">
    <source>
        <dbReference type="ARBA" id="ARBA00022679"/>
    </source>
</evidence>
<dbReference type="PANTHER" id="PTHR22914:SF11">
    <property type="entry name" value="CHITIN SYNTHASE B"/>
    <property type="match status" value="1"/>
</dbReference>
<feature type="domain" description="Chitin synthase N-terminal" evidence="15">
    <location>
        <begin position="123"/>
        <end position="192"/>
    </location>
</feature>
<dbReference type="InterPro" id="IPR013616">
    <property type="entry name" value="Chitin_synth_N"/>
</dbReference>
<feature type="transmembrane region" description="Helical" evidence="13">
    <location>
        <begin position="672"/>
        <end position="698"/>
    </location>
</feature>
<comment type="catalytic activity">
    <reaction evidence="12 13">
        <text>[(1-&gt;4)-N-acetyl-beta-D-glucosaminyl](n) + UDP-N-acetyl-alpha-D-glucosamine = [(1-&gt;4)-N-acetyl-beta-D-glucosaminyl](n+1) + UDP + H(+)</text>
        <dbReference type="Rhea" id="RHEA:16637"/>
        <dbReference type="Rhea" id="RHEA-COMP:9593"/>
        <dbReference type="Rhea" id="RHEA-COMP:9595"/>
        <dbReference type="ChEBI" id="CHEBI:15378"/>
        <dbReference type="ChEBI" id="CHEBI:17029"/>
        <dbReference type="ChEBI" id="CHEBI:57705"/>
        <dbReference type="ChEBI" id="CHEBI:58223"/>
        <dbReference type="EC" id="2.4.1.16"/>
    </reaction>
</comment>
<dbReference type="GO" id="GO:0071555">
    <property type="term" value="P:cell wall organization"/>
    <property type="evidence" value="ECO:0007669"/>
    <property type="project" value="UniProtKB-KW"/>
</dbReference>
<dbReference type="OrthoDB" id="26569at2759"/>
<feature type="compositionally biased region" description="Polar residues" evidence="14">
    <location>
        <begin position="38"/>
        <end position="51"/>
    </location>
</feature>
<dbReference type="Pfam" id="PF08407">
    <property type="entry name" value="Chitin_synth_1N"/>
    <property type="match status" value="1"/>
</dbReference>
<dbReference type="GO" id="GO:0004100">
    <property type="term" value="F:chitin synthase activity"/>
    <property type="evidence" value="ECO:0007669"/>
    <property type="project" value="UniProtKB-UniRule"/>
</dbReference>
<sequence length="887" mass="100096">MSRPPFPSASSHDSTNAPYGDPFANRPRQTHFQEPDESTSSLQRPFESSASLPPEGNYEDDDYVEKLPLTGGETAGGFYPPGRRVDPGAFGDPYSRPLSTVSTSSNGIDSAWRRRQTIKRGVTRKVKLVNGHFIAEYPVPTPVHSAIEPKYAQTKTTEFSHMRYSAVTCDPDDFNEASGWSLRTKLYQRQTELLIAVTSYNEDKILYARTLHAVMINIRDICKTKQSKYWKRSAEEGQPGWQRITVALIVDGLEAMDKSVLDLLATVGVYQDGVMKKQVDDKNTVAHIFEYTTQLSVDASPQLVLPHGDDPNNLVPVQIIFVVKAKNEKKINSHRWLFNAIGKMLQPEICVLLDAGTKPGHKAIYYLWEAFYNDQHLGGCCGEIHAMIQGGRKLLNPLVAAQNFEYKMSNILDKPLESSFGYVSVLPGAFSAYRYCAIQGRPLEQYFHGDHSLAERLGPKGILGMDIFTKNMFLAEDRILCFELVAKANDRWTLTYVKPSKAETDVPESAAELIGQRRRWLNGSFAASVYALVNFFRLYQSGHGIIRMFFFHLQALYNIFSLIFSWFALANIWLTFSIIINLVVTQDIILFGTVTVTHWVNLAFGWIYLAFLALQFILALGNRPKGERLAYTITLWVYAFLAVYLLVCSFALTFKAFANIPNELKNKTTSQVILTFLTPPVGSLIAAAISTFGLYFFASFLYRDPWHMFSSFFQYLCLAPSFTNVLNVYAFCNLHDVSWGTKGSDKAEALPSVSSSKTKGADTVVEDTHKPQEDVDAAFKETVTRAITKVQIKEVVEKPTLDDQNKTFRTRLVAFWMLTNAGLAVAIENINGLETGSISDEEKQLQKKQNIYFAIILYSTFGLAAVRFIGCVYYFLRRNLFRWCRRN</sequence>
<keyword evidence="5 13" id="KW-0808">Transferase</keyword>
<organism evidence="16 17">
    <name type="scientific">Piloderma croceum (strain F 1598)</name>
    <dbReference type="NCBI Taxonomy" id="765440"/>
    <lineage>
        <taxon>Eukaryota</taxon>
        <taxon>Fungi</taxon>
        <taxon>Dikarya</taxon>
        <taxon>Basidiomycota</taxon>
        <taxon>Agaricomycotina</taxon>
        <taxon>Agaricomycetes</taxon>
        <taxon>Agaricomycetidae</taxon>
        <taxon>Atheliales</taxon>
        <taxon>Atheliaceae</taxon>
        <taxon>Piloderma</taxon>
    </lineage>
</organism>
<evidence type="ECO:0000256" key="13">
    <source>
        <dbReference type="RuleBase" id="RU366040"/>
    </source>
</evidence>
<reference evidence="16 17" key="1">
    <citation type="submission" date="2014-04" db="EMBL/GenBank/DDBJ databases">
        <authorList>
            <consortium name="DOE Joint Genome Institute"/>
            <person name="Kuo A."/>
            <person name="Tarkka M."/>
            <person name="Buscot F."/>
            <person name="Kohler A."/>
            <person name="Nagy L.G."/>
            <person name="Floudas D."/>
            <person name="Copeland A."/>
            <person name="Barry K.W."/>
            <person name="Cichocki N."/>
            <person name="Veneault-Fourrey C."/>
            <person name="LaButti K."/>
            <person name="Lindquist E.A."/>
            <person name="Lipzen A."/>
            <person name="Lundell T."/>
            <person name="Morin E."/>
            <person name="Murat C."/>
            <person name="Sun H."/>
            <person name="Tunlid A."/>
            <person name="Henrissat B."/>
            <person name="Grigoriev I.V."/>
            <person name="Hibbett D.S."/>
            <person name="Martin F."/>
            <person name="Nordberg H.P."/>
            <person name="Cantor M.N."/>
            <person name="Hua S.X."/>
        </authorList>
    </citation>
    <scope>NUCLEOTIDE SEQUENCE [LARGE SCALE GENOMIC DNA]</scope>
    <source>
        <strain evidence="16 17">F 1598</strain>
    </source>
</reference>
<keyword evidence="4 13" id="KW-0328">Glycosyltransferase</keyword>
<evidence type="ECO:0000256" key="6">
    <source>
        <dbReference type="ARBA" id="ARBA00022692"/>
    </source>
</evidence>
<evidence type="ECO:0000256" key="11">
    <source>
        <dbReference type="ARBA" id="ARBA00038055"/>
    </source>
</evidence>
<dbReference type="GO" id="GO:0006031">
    <property type="term" value="P:chitin biosynthetic process"/>
    <property type="evidence" value="ECO:0007669"/>
    <property type="project" value="UniProtKB-UniRule"/>
</dbReference>
<feature type="transmembrane region" description="Helical" evidence="13">
    <location>
        <begin position="559"/>
        <end position="583"/>
    </location>
</feature>
<dbReference type="CDD" id="cd04190">
    <property type="entry name" value="Chitin_synth_C"/>
    <property type="match status" value="1"/>
</dbReference>
<evidence type="ECO:0000256" key="4">
    <source>
        <dbReference type="ARBA" id="ARBA00022676"/>
    </source>
</evidence>
<evidence type="ECO:0000256" key="1">
    <source>
        <dbReference type="ARBA" id="ARBA00004651"/>
    </source>
</evidence>
<dbReference type="AlphaFoldDB" id="A0A0C3GGF9"/>
<name>A0A0C3GGF9_PILCF</name>
<keyword evidence="9 13" id="KW-0961">Cell wall biogenesis/degradation</keyword>
<dbReference type="Proteomes" id="UP000054166">
    <property type="component" value="Unassembled WGS sequence"/>
</dbReference>
<dbReference type="SUPFAM" id="SSF53448">
    <property type="entry name" value="Nucleotide-diphospho-sugar transferases"/>
    <property type="match status" value="1"/>
</dbReference>
<evidence type="ECO:0000256" key="12">
    <source>
        <dbReference type="ARBA" id="ARBA00048014"/>
    </source>
</evidence>
<evidence type="ECO:0000256" key="9">
    <source>
        <dbReference type="ARBA" id="ARBA00023316"/>
    </source>
</evidence>
<keyword evidence="3 13" id="KW-1003">Cell membrane</keyword>
<proteinExistence type="inferred from homology"/>
<evidence type="ECO:0000256" key="2">
    <source>
        <dbReference type="ARBA" id="ARBA00012543"/>
    </source>
</evidence>
<feature type="compositionally biased region" description="Polar residues" evidence="14">
    <location>
        <begin position="8"/>
        <end position="17"/>
    </location>
</feature>
<dbReference type="EC" id="2.4.1.16" evidence="2 13"/>
<evidence type="ECO:0000313" key="17">
    <source>
        <dbReference type="Proteomes" id="UP000054166"/>
    </source>
</evidence>
<dbReference type="GO" id="GO:0005886">
    <property type="term" value="C:plasma membrane"/>
    <property type="evidence" value="ECO:0007669"/>
    <property type="project" value="UniProtKB-SubCell"/>
</dbReference>
<keyword evidence="6 13" id="KW-0812">Transmembrane</keyword>
<evidence type="ECO:0000259" key="15">
    <source>
        <dbReference type="Pfam" id="PF08407"/>
    </source>
</evidence>
<keyword evidence="8 13" id="KW-0472">Membrane</keyword>
<gene>
    <name evidence="16" type="ORF">PILCRDRAFT_811222</name>
</gene>
<feature type="region of interest" description="Disordered" evidence="14">
    <location>
        <begin position="1"/>
        <end position="107"/>
    </location>
</feature>
<comment type="subcellular location">
    <subcellularLocation>
        <location evidence="1 13">Cell membrane</location>
        <topology evidence="1 13">Multi-pass membrane protein</topology>
    </subcellularLocation>
</comment>
<evidence type="ECO:0000256" key="3">
    <source>
        <dbReference type="ARBA" id="ARBA00022475"/>
    </source>
</evidence>
<comment type="function">
    <text evidence="10 13">Polymerizes chitin, a structural polymer of the cell wall and septum, by transferring the sugar moiety of UDP-GlcNAc to the non-reducing end of the growing chitin polymer.</text>
</comment>
<dbReference type="Pfam" id="PF01644">
    <property type="entry name" value="Chitin_synth_1"/>
    <property type="match status" value="1"/>
</dbReference>
<feature type="transmembrane region" description="Helical" evidence="13">
    <location>
        <begin position="633"/>
        <end position="652"/>
    </location>
</feature>
<evidence type="ECO:0000256" key="8">
    <source>
        <dbReference type="ARBA" id="ARBA00023136"/>
    </source>
</evidence>
<comment type="similarity">
    <text evidence="11">Belongs to the chitin synthase family. Class III subfamily.</text>
</comment>
<dbReference type="PANTHER" id="PTHR22914">
    <property type="entry name" value="CHITIN SYNTHASE"/>
    <property type="match status" value="1"/>
</dbReference>
<evidence type="ECO:0000313" key="16">
    <source>
        <dbReference type="EMBL" id="KIM90749.1"/>
    </source>
</evidence>
<feature type="transmembrane region" description="Helical" evidence="13">
    <location>
        <begin position="603"/>
        <end position="621"/>
    </location>
</feature>
<reference evidence="17" key="2">
    <citation type="submission" date="2015-01" db="EMBL/GenBank/DDBJ databases">
        <title>Evolutionary Origins and Diversification of the Mycorrhizal Mutualists.</title>
        <authorList>
            <consortium name="DOE Joint Genome Institute"/>
            <consortium name="Mycorrhizal Genomics Consortium"/>
            <person name="Kohler A."/>
            <person name="Kuo A."/>
            <person name="Nagy L.G."/>
            <person name="Floudas D."/>
            <person name="Copeland A."/>
            <person name="Barry K.W."/>
            <person name="Cichocki N."/>
            <person name="Veneault-Fourrey C."/>
            <person name="LaButti K."/>
            <person name="Lindquist E.A."/>
            <person name="Lipzen A."/>
            <person name="Lundell T."/>
            <person name="Morin E."/>
            <person name="Murat C."/>
            <person name="Riley R."/>
            <person name="Ohm R."/>
            <person name="Sun H."/>
            <person name="Tunlid A."/>
            <person name="Henrissat B."/>
            <person name="Grigoriev I.V."/>
            <person name="Hibbett D.S."/>
            <person name="Martin F."/>
        </authorList>
    </citation>
    <scope>NUCLEOTIDE SEQUENCE [LARGE SCALE GENOMIC DNA]</scope>
    <source>
        <strain evidence="17">F 1598</strain>
    </source>
</reference>
<evidence type="ECO:0000256" key="14">
    <source>
        <dbReference type="SAM" id="MobiDB-lite"/>
    </source>
</evidence>
<evidence type="ECO:0000256" key="7">
    <source>
        <dbReference type="ARBA" id="ARBA00022989"/>
    </source>
</evidence>
<evidence type="ECO:0000256" key="10">
    <source>
        <dbReference type="ARBA" id="ARBA00024009"/>
    </source>
</evidence>
<dbReference type="InterPro" id="IPR004835">
    <property type="entry name" value="Chitin_synth"/>
</dbReference>
<keyword evidence="7 13" id="KW-1133">Transmembrane helix</keyword>
<dbReference type="EMBL" id="KN832972">
    <property type="protein sequence ID" value="KIM90749.1"/>
    <property type="molecule type" value="Genomic_DNA"/>
</dbReference>
<dbReference type="GO" id="GO:0030428">
    <property type="term" value="C:cell septum"/>
    <property type="evidence" value="ECO:0007669"/>
    <property type="project" value="TreeGrafter"/>
</dbReference>
<dbReference type="InterPro" id="IPR029044">
    <property type="entry name" value="Nucleotide-diphossugar_trans"/>
</dbReference>
<dbReference type="HOGENOM" id="CLU_004760_3_1_1"/>